<dbReference type="STRING" id="69332.A0A388LGR4"/>
<dbReference type="InterPro" id="IPR036610">
    <property type="entry name" value="PEBP-like_sf"/>
</dbReference>
<accession>A0A388LGR4</accession>
<dbReference type="PANTHER" id="PTHR11362:SF82">
    <property type="entry name" value="PHOSPHATIDYLETHANOLAMINE-BINDING PROTEIN 4"/>
    <property type="match status" value="1"/>
</dbReference>
<dbReference type="InterPro" id="IPR035810">
    <property type="entry name" value="PEBP_euk"/>
</dbReference>
<dbReference type="Gramene" id="GBG81498">
    <property type="protein sequence ID" value="GBG81498"/>
    <property type="gene ID" value="CBR_g32487"/>
</dbReference>
<evidence type="ECO:0000313" key="2">
    <source>
        <dbReference type="Proteomes" id="UP000265515"/>
    </source>
</evidence>
<evidence type="ECO:0000313" key="1">
    <source>
        <dbReference type="EMBL" id="GBG81498.1"/>
    </source>
</evidence>
<dbReference type="SUPFAM" id="SSF49777">
    <property type="entry name" value="PEBP-like"/>
    <property type="match status" value="1"/>
</dbReference>
<comment type="caution">
    <text evidence="1">The sequence shown here is derived from an EMBL/GenBank/DDBJ whole genome shotgun (WGS) entry which is preliminary data.</text>
</comment>
<name>A0A388LGR4_CHABU</name>
<dbReference type="AlphaFoldDB" id="A0A388LGR4"/>
<dbReference type="PANTHER" id="PTHR11362">
    <property type="entry name" value="PHOSPHATIDYLETHANOLAMINE-BINDING PROTEIN"/>
    <property type="match status" value="1"/>
</dbReference>
<dbReference type="EMBL" id="BFEA01000376">
    <property type="protein sequence ID" value="GBG81498.1"/>
    <property type="molecule type" value="Genomic_DNA"/>
</dbReference>
<dbReference type="OMA" id="WGGRKFA"/>
<organism evidence="1 2">
    <name type="scientific">Chara braunii</name>
    <name type="common">Braun's stonewort</name>
    <dbReference type="NCBI Taxonomy" id="69332"/>
    <lineage>
        <taxon>Eukaryota</taxon>
        <taxon>Viridiplantae</taxon>
        <taxon>Streptophyta</taxon>
        <taxon>Charophyceae</taxon>
        <taxon>Charales</taxon>
        <taxon>Characeae</taxon>
        <taxon>Chara</taxon>
    </lineage>
</organism>
<protein>
    <submittedName>
        <fullName evidence="1">Uncharacterized protein</fullName>
    </submittedName>
</protein>
<reference evidence="1 2" key="1">
    <citation type="journal article" date="2018" name="Cell">
        <title>The Chara Genome: Secondary Complexity and Implications for Plant Terrestrialization.</title>
        <authorList>
            <person name="Nishiyama T."/>
            <person name="Sakayama H."/>
            <person name="Vries J.D."/>
            <person name="Buschmann H."/>
            <person name="Saint-Marcoux D."/>
            <person name="Ullrich K.K."/>
            <person name="Haas F.B."/>
            <person name="Vanderstraeten L."/>
            <person name="Becker D."/>
            <person name="Lang D."/>
            <person name="Vosolsobe S."/>
            <person name="Rombauts S."/>
            <person name="Wilhelmsson P.K.I."/>
            <person name="Janitza P."/>
            <person name="Kern R."/>
            <person name="Heyl A."/>
            <person name="Rumpler F."/>
            <person name="Villalobos L.I.A.C."/>
            <person name="Clay J.M."/>
            <person name="Skokan R."/>
            <person name="Toyoda A."/>
            <person name="Suzuki Y."/>
            <person name="Kagoshima H."/>
            <person name="Schijlen E."/>
            <person name="Tajeshwar N."/>
            <person name="Catarino B."/>
            <person name="Hetherington A.J."/>
            <person name="Saltykova A."/>
            <person name="Bonnot C."/>
            <person name="Breuninger H."/>
            <person name="Symeonidi A."/>
            <person name="Radhakrishnan G.V."/>
            <person name="Van Nieuwerburgh F."/>
            <person name="Deforce D."/>
            <person name="Chang C."/>
            <person name="Karol K.G."/>
            <person name="Hedrich R."/>
            <person name="Ulvskov P."/>
            <person name="Glockner G."/>
            <person name="Delwiche C.F."/>
            <person name="Petrasek J."/>
            <person name="Van de Peer Y."/>
            <person name="Friml J."/>
            <person name="Beilby M."/>
            <person name="Dolan L."/>
            <person name="Kohara Y."/>
            <person name="Sugano S."/>
            <person name="Fujiyama A."/>
            <person name="Delaux P.-M."/>
            <person name="Quint M."/>
            <person name="TheiBen G."/>
            <person name="Hagemann M."/>
            <person name="Harholt J."/>
            <person name="Dunand C."/>
            <person name="Zachgo S."/>
            <person name="Langdale J."/>
            <person name="Maumus F."/>
            <person name="Straeten D.V.D."/>
            <person name="Gould S.B."/>
            <person name="Rensing S.A."/>
        </authorList>
    </citation>
    <scope>NUCLEOTIDE SEQUENCE [LARGE SCALE GENOMIC DNA]</scope>
    <source>
        <strain evidence="1 2">S276</strain>
    </source>
</reference>
<sequence length="242" mass="26246">MIRIKQTGSMKSEVAEAALGQLSESRLINDAIGTFEPRAQLEVLFNDSMGGMEGQLGATYAIQSGKLMSATHVKEPPLVDVIGEVGPSDYLALLLIDVDWPRPATTRVEAGQREMEEAARQAAHSDDKVNWLLVDIPGAIATIEGIPAKDYEVIPYEPPEPKAGVHRLVFVLCKQGQQATGLLRDEGSRLTLARDKFPTRRFLREHDMQPIGAVYFLCQSSIAVPTVGQVSSSAQPPVPSVS</sequence>
<proteinExistence type="predicted"/>
<keyword evidence="2" id="KW-1185">Reference proteome</keyword>
<dbReference type="CDD" id="cd00866">
    <property type="entry name" value="PEBP_euk"/>
    <property type="match status" value="1"/>
</dbReference>
<dbReference type="Proteomes" id="UP000265515">
    <property type="component" value="Unassembled WGS sequence"/>
</dbReference>
<dbReference type="Gene3D" id="3.90.280.10">
    <property type="entry name" value="PEBP-like"/>
    <property type="match status" value="1"/>
</dbReference>
<dbReference type="OrthoDB" id="2506647at2759"/>
<gene>
    <name evidence="1" type="ORF">CBR_g32487</name>
</gene>